<dbReference type="RefSeq" id="WP_340518448.1">
    <property type="nucleotide sequence ID" value="NZ_JBBLXS010000586.1"/>
</dbReference>
<evidence type="ECO:0000313" key="3">
    <source>
        <dbReference type="EMBL" id="MEK0188348.1"/>
    </source>
</evidence>
<sequence length="94" mass="10183">MYITSRASTIRNFSLAAVNGTITLIILLIAPLGLAAVISNTFLVTVATFFASTIADQIVRYLQPSRAQEIANSLDSSPDSSQILPRDSQNLERK</sequence>
<name>A0ABU8YVX4_9CYAN</name>
<dbReference type="EMBL" id="JBBLXS010000586">
    <property type="protein sequence ID" value="MEK0188348.1"/>
    <property type="molecule type" value="Genomic_DNA"/>
</dbReference>
<feature type="compositionally biased region" description="Polar residues" evidence="1">
    <location>
        <begin position="71"/>
        <end position="83"/>
    </location>
</feature>
<feature type="region of interest" description="Disordered" evidence="1">
    <location>
        <begin position="71"/>
        <end position="94"/>
    </location>
</feature>
<accession>A0ABU8YVX4</accession>
<keyword evidence="2" id="KW-1133">Transmembrane helix</keyword>
<comment type="caution">
    <text evidence="3">The sequence shown here is derived from an EMBL/GenBank/DDBJ whole genome shotgun (WGS) entry which is preliminary data.</text>
</comment>
<gene>
    <name evidence="3" type="primary">csx18</name>
    <name evidence="3" type="ORF">WMG39_26415</name>
</gene>
<keyword evidence="2" id="KW-0472">Membrane</keyword>
<dbReference type="NCBIfam" id="NF040558">
    <property type="entry name" value="CAS_Csx18"/>
    <property type="match status" value="1"/>
</dbReference>
<evidence type="ECO:0000256" key="2">
    <source>
        <dbReference type="SAM" id="Phobius"/>
    </source>
</evidence>
<proteinExistence type="predicted"/>
<evidence type="ECO:0000313" key="4">
    <source>
        <dbReference type="Proteomes" id="UP001384579"/>
    </source>
</evidence>
<feature type="transmembrane region" description="Helical" evidence="2">
    <location>
        <begin position="12"/>
        <end position="30"/>
    </location>
</feature>
<reference evidence="3 4" key="1">
    <citation type="journal article" date="2020" name="Harmful Algae">
        <title>Molecular and morphological characterization of a novel dihydroanatoxin-a producing Microcoleus species (cyanobacteria) from the Russian River, California, USA.</title>
        <authorList>
            <person name="Conklin K.Y."/>
            <person name="Stancheva R."/>
            <person name="Otten T.G."/>
            <person name="Fadness R."/>
            <person name="Boyer G.L."/>
            <person name="Read B."/>
            <person name="Zhang X."/>
            <person name="Sheath R.G."/>
        </authorList>
    </citation>
    <scope>NUCLEOTIDE SEQUENCE [LARGE SCALE GENOMIC DNA]</scope>
    <source>
        <strain evidence="3 4">PTRS2</strain>
    </source>
</reference>
<organism evidence="3 4">
    <name type="scientific">Microcoleus anatoxicus PTRS2</name>
    <dbReference type="NCBI Taxonomy" id="2705321"/>
    <lineage>
        <taxon>Bacteria</taxon>
        <taxon>Bacillati</taxon>
        <taxon>Cyanobacteriota</taxon>
        <taxon>Cyanophyceae</taxon>
        <taxon>Oscillatoriophycideae</taxon>
        <taxon>Oscillatoriales</taxon>
        <taxon>Microcoleaceae</taxon>
        <taxon>Microcoleus</taxon>
        <taxon>Microcoleus anatoxicus</taxon>
    </lineage>
</organism>
<keyword evidence="4" id="KW-1185">Reference proteome</keyword>
<evidence type="ECO:0000256" key="1">
    <source>
        <dbReference type="SAM" id="MobiDB-lite"/>
    </source>
</evidence>
<dbReference type="Proteomes" id="UP001384579">
    <property type="component" value="Unassembled WGS sequence"/>
</dbReference>
<keyword evidence="2" id="KW-0812">Transmembrane</keyword>
<protein>
    <submittedName>
        <fullName evidence="3">CRISPR-associated protein Csx18</fullName>
    </submittedName>
</protein>